<dbReference type="Gene3D" id="3.40.50.2300">
    <property type="match status" value="1"/>
</dbReference>
<evidence type="ECO:0000313" key="2">
    <source>
        <dbReference type="EMBL" id="PWG59983.1"/>
    </source>
</evidence>
<protein>
    <recommendedName>
        <fullName evidence="1">Phosphotyrosine protein phosphatase I domain-containing protein</fullName>
    </recommendedName>
</protein>
<evidence type="ECO:0000313" key="3">
    <source>
        <dbReference type="Proteomes" id="UP000245753"/>
    </source>
</evidence>
<comment type="caution">
    <text evidence="2">The sequence shown here is derived from an EMBL/GenBank/DDBJ whole genome shotgun (WGS) entry which is preliminary data.</text>
</comment>
<dbReference type="GO" id="GO:0004725">
    <property type="term" value="F:protein tyrosine phosphatase activity"/>
    <property type="evidence" value="ECO:0007669"/>
    <property type="project" value="TreeGrafter"/>
</dbReference>
<dbReference type="RefSeq" id="WP_109137162.1">
    <property type="nucleotide sequence ID" value="NZ_QFFN01000009.1"/>
</dbReference>
<dbReference type="InterPro" id="IPR023485">
    <property type="entry name" value="Ptyr_pPase"/>
</dbReference>
<feature type="domain" description="Phosphotyrosine protein phosphatase I" evidence="1">
    <location>
        <begin position="1"/>
        <end position="202"/>
    </location>
</feature>
<dbReference type="OrthoDB" id="9784339at2"/>
<evidence type="ECO:0000259" key="1">
    <source>
        <dbReference type="SMART" id="SM00226"/>
    </source>
</evidence>
<dbReference type="InterPro" id="IPR036196">
    <property type="entry name" value="Ptyr_pPase_sf"/>
</dbReference>
<dbReference type="EMBL" id="QFFN01000009">
    <property type="protein sequence ID" value="PWG59983.1"/>
    <property type="molecule type" value="Genomic_DNA"/>
</dbReference>
<dbReference type="SUPFAM" id="SSF52788">
    <property type="entry name" value="Phosphotyrosine protein phosphatases I"/>
    <property type="match status" value="1"/>
</dbReference>
<organism evidence="2 3">
    <name type="scientific">Bifidobacterium catulorum</name>
    <dbReference type="NCBI Taxonomy" id="1630173"/>
    <lineage>
        <taxon>Bacteria</taxon>
        <taxon>Bacillati</taxon>
        <taxon>Actinomycetota</taxon>
        <taxon>Actinomycetes</taxon>
        <taxon>Bifidobacteriales</taxon>
        <taxon>Bifidobacteriaceae</taxon>
        <taxon>Bifidobacterium</taxon>
    </lineage>
</organism>
<gene>
    <name evidence="2" type="ORF">DF200_04910</name>
</gene>
<dbReference type="PANTHER" id="PTHR11717">
    <property type="entry name" value="LOW MOLECULAR WEIGHT PROTEIN TYROSINE PHOSPHATASE"/>
    <property type="match status" value="1"/>
</dbReference>
<dbReference type="SMART" id="SM00226">
    <property type="entry name" value="LMWPc"/>
    <property type="match status" value="1"/>
</dbReference>
<reference evidence="2 3" key="1">
    <citation type="journal article" date="2018" name="Int. J. Syst. Evol. Microbiol.">
        <title>Bifidobacterium catulorum sp. nov., a novel taxon from the faeces of the baby common marmoset (Callithrix jacchus).</title>
        <authorList>
            <person name="Modesto M."/>
            <person name="Michelini S."/>
            <person name="Oki K."/>
            <person name="Biavati B."/>
            <person name="Watanabe K."/>
            <person name="Mattarelli P."/>
        </authorList>
    </citation>
    <scope>NUCLEOTIDE SEQUENCE [LARGE SCALE GENOMIC DNA]</scope>
    <source>
        <strain evidence="2 3">MRM 8.19</strain>
    </source>
</reference>
<dbReference type="Proteomes" id="UP000245753">
    <property type="component" value="Unassembled WGS sequence"/>
</dbReference>
<dbReference type="AlphaFoldDB" id="A0A2U2MT06"/>
<proteinExistence type="predicted"/>
<accession>A0A2U2MT06</accession>
<keyword evidence="3" id="KW-1185">Reference proteome</keyword>
<dbReference type="Pfam" id="PF01451">
    <property type="entry name" value="LMWPc"/>
    <property type="match status" value="1"/>
</dbReference>
<dbReference type="PANTHER" id="PTHR11717:SF31">
    <property type="entry name" value="LOW MOLECULAR WEIGHT PROTEIN-TYROSINE-PHOSPHATASE ETP-RELATED"/>
    <property type="match status" value="1"/>
</dbReference>
<sequence length="204" mass="22392">MHILMVCSGNVCRSPMAEYMLRDALLRHGVSDIDGDGIAVSSAGLLRLDPRPMDDVCLRMLADESRIDGVGGVDPAMHRSTPIYDTPYMRSTGTNILVLCFERDHIDEILLANPALVRSTFLMTEFAELCTAARRRGDFDSGDVSGPDDAASRLLTVMRNAPFLRPGLPPAADIPDPFHRSLNDYRNAYDAIRDCVDDIVGVLP</sequence>
<name>A0A2U2MT06_9BIFI</name>
<dbReference type="InterPro" id="IPR050438">
    <property type="entry name" value="LMW_PTPase"/>
</dbReference>